<dbReference type="GO" id="GO:0006865">
    <property type="term" value="P:amino acid transport"/>
    <property type="evidence" value="ECO:0007669"/>
    <property type="project" value="TreeGrafter"/>
</dbReference>
<dbReference type="InterPro" id="IPR051455">
    <property type="entry name" value="Bact_solute-bind_prot3"/>
</dbReference>
<keyword evidence="4" id="KW-0472">Membrane</keyword>
<keyword evidence="3" id="KW-0732">Signal</keyword>
<evidence type="ECO:0000256" key="3">
    <source>
        <dbReference type="ARBA" id="ARBA00022729"/>
    </source>
</evidence>
<gene>
    <name evidence="6" type="ORF">E1293_31095</name>
</gene>
<keyword evidence="4" id="KW-0812">Transmembrane</keyword>
<keyword evidence="2" id="KW-0813">Transport</keyword>
<dbReference type="PANTHER" id="PTHR30085:SF6">
    <property type="entry name" value="ABC TRANSPORTER GLUTAMINE-BINDING PROTEIN GLNH"/>
    <property type="match status" value="1"/>
</dbReference>
<dbReference type="EMBL" id="SMKY01000186">
    <property type="protein sequence ID" value="TDD73508.1"/>
    <property type="molecule type" value="Genomic_DNA"/>
</dbReference>
<dbReference type="InterPro" id="IPR001638">
    <property type="entry name" value="Solute-binding_3/MltF_N"/>
</dbReference>
<feature type="transmembrane region" description="Helical" evidence="4">
    <location>
        <begin position="39"/>
        <end position="59"/>
    </location>
</feature>
<dbReference type="Gene3D" id="3.40.190.10">
    <property type="entry name" value="Periplasmic binding protein-like II"/>
    <property type="match status" value="2"/>
</dbReference>
<sequence>MRWPSPPSSWPESGRACRNTADLREREPTVHAARSKSTLVATAVLAGLAVLILVAALALPPLVYGDDGPSSVTGKDKLVIGVRDDLPGLSLRAKDGSLKGFDVDVATYVAGRLGVASDDLTFQALAPNERESALSQGKVDMVVAAYTITHERKEQVTFAGPYYVAHQDILVRQGEKSVRNVQDLRGKRLCQVAGSDSWRHVAEERRVAASLVPARSYGECLKALAGGRVDAVSTDDLVLAGLAAAAGSRTTMVNAPFSDERYGIGLRKGDVEGCHAANRILAGMYQNGAAETLLDQWFTTPGFEAASTVPRFEGCA</sequence>
<evidence type="ECO:0000259" key="5">
    <source>
        <dbReference type="SMART" id="SM00062"/>
    </source>
</evidence>
<dbReference type="PANTHER" id="PTHR30085">
    <property type="entry name" value="AMINO ACID ABC TRANSPORTER PERMEASE"/>
    <property type="match status" value="1"/>
</dbReference>
<protein>
    <submittedName>
        <fullName evidence="6">Glutamate ABC transporter substrate-binding protein</fullName>
    </submittedName>
</protein>
<dbReference type="SMART" id="SM00062">
    <property type="entry name" value="PBPb"/>
    <property type="match status" value="1"/>
</dbReference>
<accession>A0A4R5AKS2</accession>
<evidence type="ECO:0000256" key="2">
    <source>
        <dbReference type="ARBA" id="ARBA00022448"/>
    </source>
</evidence>
<organism evidence="6 7">
    <name type="scientific">Actinomadura darangshiensis</name>
    <dbReference type="NCBI Taxonomy" id="705336"/>
    <lineage>
        <taxon>Bacteria</taxon>
        <taxon>Bacillati</taxon>
        <taxon>Actinomycetota</taxon>
        <taxon>Actinomycetes</taxon>
        <taxon>Streptosporangiales</taxon>
        <taxon>Thermomonosporaceae</taxon>
        <taxon>Actinomadura</taxon>
    </lineage>
</organism>
<dbReference type="AlphaFoldDB" id="A0A4R5AKS2"/>
<dbReference type="SUPFAM" id="SSF53850">
    <property type="entry name" value="Periplasmic binding protein-like II"/>
    <property type="match status" value="1"/>
</dbReference>
<dbReference type="GO" id="GO:0005576">
    <property type="term" value="C:extracellular region"/>
    <property type="evidence" value="ECO:0007669"/>
    <property type="project" value="TreeGrafter"/>
</dbReference>
<reference evidence="6 7" key="1">
    <citation type="submission" date="2019-03" db="EMBL/GenBank/DDBJ databases">
        <title>Draft genome sequences of novel Actinobacteria.</title>
        <authorList>
            <person name="Sahin N."/>
            <person name="Ay H."/>
            <person name="Saygin H."/>
        </authorList>
    </citation>
    <scope>NUCLEOTIDE SEQUENCE [LARGE SCALE GENOMIC DNA]</scope>
    <source>
        <strain evidence="6 7">DSM 45941</strain>
    </source>
</reference>
<name>A0A4R5AKS2_9ACTN</name>
<feature type="domain" description="Solute-binding protein family 3/N-terminal" evidence="5">
    <location>
        <begin position="77"/>
        <end position="301"/>
    </location>
</feature>
<evidence type="ECO:0000256" key="4">
    <source>
        <dbReference type="SAM" id="Phobius"/>
    </source>
</evidence>
<evidence type="ECO:0000313" key="6">
    <source>
        <dbReference type="EMBL" id="TDD73508.1"/>
    </source>
</evidence>
<dbReference type="CDD" id="cd13690">
    <property type="entry name" value="PBP2_GluB"/>
    <property type="match status" value="1"/>
</dbReference>
<keyword evidence="7" id="KW-1185">Reference proteome</keyword>
<proteinExistence type="inferred from homology"/>
<dbReference type="Pfam" id="PF00497">
    <property type="entry name" value="SBP_bac_3"/>
    <property type="match status" value="1"/>
</dbReference>
<dbReference type="Proteomes" id="UP000295578">
    <property type="component" value="Unassembled WGS sequence"/>
</dbReference>
<dbReference type="GO" id="GO:0030288">
    <property type="term" value="C:outer membrane-bounded periplasmic space"/>
    <property type="evidence" value="ECO:0007669"/>
    <property type="project" value="TreeGrafter"/>
</dbReference>
<evidence type="ECO:0000313" key="7">
    <source>
        <dbReference type="Proteomes" id="UP000295578"/>
    </source>
</evidence>
<comment type="similarity">
    <text evidence="1">Belongs to the bacterial solute-binding protein 3 family.</text>
</comment>
<comment type="caution">
    <text evidence="6">The sequence shown here is derived from an EMBL/GenBank/DDBJ whole genome shotgun (WGS) entry which is preliminary data.</text>
</comment>
<keyword evidence="4" id="KW-1133">Transmembrane helix</keyword>
<dbReference type="OrthoDB" id="9807888at2"/>
<evidence type="ECO:0000256" key="1">
    <source>
        <dbReference type="ARBA" id="ARBA00010333"/>
    </source>
</evidence>